<dbReference type="AlphaFoldDB" id="A0A366I6Q7"/>
<dbReference type="Proteomes" id="UP000253490">
    <property type="component" value="Unassembled WGS sequence"/>
</dbReference>
<evidence type="ECO:0000313" key="6">
    <source>
        <dbReference type="Proteomes" id="UP000253490"/>
    </source>
</evidence>
<dbReference type="SUPFAM" id="SSF51735">
    <property type="entry name" value="NAD(P)-binding Rossmann-fold domains"/>
    <property type="match status" value="1"/>
</dbReference>
<keyword evidence="6" id="KW-1185">Reference proteome</keyword>
<proteinExistence type="inferred from homology"/>
<evidence type="ECO:0000256" key="1">
    <source>
        <dbReference type="ARBA" id="ARBA00007964"/>
    </source>
</evidence>
<feature type="domain" description="Prephenate/arogenate dehydrogenase" evidence="4">
    <location>
        <begin position="8"/>
        <end position="285"/>
    </location>
</feature>
<keyword evidence="2" id="KW-0560">Oxidoreductase</keyword>
<dbReference type="OrthoDB" id="9802008at2"/>
<dbReference type="EMBL" id="QNRX01000008">
    <property type="protein sequence ID" value="RBP64407.1"/>
    <property type="molecule type" value="Genomic_DNA"/>
</dbReference>
<dbReference type="InterPro" id="IPR036291">
    <property type="entry name" value="NAD(P)-bd_dom_sf"/>
</dbReference>
<accession>A0A366I6Q7</accession>
<dbReference type="Gene3D" id="3.40.50.720">
    <property type="entry name" value="NAD(P)-binding Rossmann-like Domain"/>
    <property type="match status" value="1"/>
</dbReference>
<dbReference type="Gene3D" id="1.10.3660.10">
    <property type="entry name" value="6-phosphogluconate dehydrogenase C-terminal like domain"/>
    <property type="match status" value="1"/>
</dbReference>
<evidence type="ECO:0000259" key="4">
    <source>
        <dbReference type="PROSITE" id="PS51176"/>
    </source>
</evidence>
<dbReference type="Pfam" id="PF02153">
    <property type="entry name" value="PDH_N"/>
    <property type="match status" value="1"/>
</dbReference>
<protein>
    <submittedName>
        <fullName evidence="5">Prephenate dehydrogenase</fullName>
    </submittedName>
</protein>
<comment type="caution">
    <text evidence="5">The sequence shown here is derived from an EMBL/GenBank/DDBJ whole genome shotgun (WGS) entry which is preliminary data.</text>
</comment>
<evidence type="ECO:0000256" key="2">
    <source>
        <dbReference type="ARBA" id="ARBA00023002"/>
    </source>
</evidence>
<dbReference type="InterPro" id="IPR050812">
    <property type="entry name" value="Preph/Arog_dehydrog"/>
</dbReference>
<sequence length="285" mass="32436">MELEFENLNITVVGLGLIGGSMAKAIRKHINVKNLWAIEVNESIIKQSKQERIIDEGFINPTYPLNHSDMVILCAYPNTNINFIKDNMHKMKKNCIITDTSGIKDKISRQINEFIREDIYFVGGHPMAGKECIGYEFSDSSIFEGASYILTCNHNPGRQIEILKKLFYRIGFKEVSIMSPEKHDEMIAFTSQLPHLIACALVNSDKFEQGLDCMGGSFKDATRVAQINAELWSQLIFENKDKLLRALAEFIDDLNKVYHIIDNDNKDTVQSYFEKSTAKRKGISI</sequence>
<dbReference type="PANTHER" id="PTHR21363">
    <property type="entry name" value="PREPHENATE DEHYDROGENASE"/>
    <property type="match status" value="1"/>
</dbReference>
<gene>
    <name evidence="5" type="ORF">DES36_10820</name>
</gene>
<reference evidence="5 6" key="1">
    <citation type="submission" date="2018-06" db="EMBL/GenBank/DDBJ databases">
        <title>Genomic Encyclopedia of Type Strains, Phase IV (KMG-IV): sequencing the most valuable type-strain genomes for metagenomic binning, comparative biology and taxonomic classification.</title>
        <authorList>
            <person name="Goeker M."/>
        </authorList>
    </citation>
    <scope>NUCLEOTIDE SEQUENCE [LARGE SCALE GENOMIC DNA]</scope>
    <source>
        <strain evidence="5 6">DSM 22112</strain>
    </source>
</reference>
<dbReference type="PROSITE" id="PS51176">
    <property type="entry name" value="PDH_ADH"/>
    <property type="match status" value="1"/>
</dbReference>
<name>A0A366I6Q7_9FIRM</name>
<evidence type="ECO:0000313" key="5">
    <source>
        <dbReference type="EMBL" id="RBP64407.1"/>
    </source>
</evidence>
<dbReference type="GO" id="GO:0008977">
    <property type="term" value="F:prephenate dehydrogenase (NAD+) activity"/>
    <property type="evidence" value="ECO:0007669"/>
    <property type="project" value="InterPro"/>
</dbReference>
<evidence type="ECO:0000256" key="3">
    <source>
        <dbReference type="ARBA" id="ARBA00029440"/>
    </source>
</evidence>
<dbReference type="RefSeq" id="WP_113920557.1">
    <property type="nucleotide sequence ID" value="NZ_QNRX01000008.1"/>
</dbReference>
<dbReference type="GO" id="GO:0004665">
    <property type="term" value="F:prephenate dehydrogenase (NADP+) activity"/>
    <property type="evidence" value="ECO:0007669"/>
    <property type="project" value="InterPro"/>
</dbReference>
<dbReference type="InterPro" id="IPR046826">
    <property type="entry name" value="PDH_N"/>
</dbReference>
<dbReference type="PANTHER" id="PTHR21363:SF0">
    <property type="entry name" value="PREPHENATE DEHYDROGENASE [NADP(+)]"/>
    <property type="match status" value="1"/>
</dbReference>
<dbReference type="InterPro" id="IPR003099">
    <property type="entry name" value="Prephen_DH"/>
</dbReference>
<dbReference type="InterPro" id="IPR046825">
    <property type="entry name" value="PDH_C"/>
</dbReference>
<dbReference type="GO" id="GO:0006571">
    <property type="term" value="P:tyrosine biosynthetic process"/>
    <property type="evidence" value="ECO:0007669"/>
    <property type="project" value="InterPro"/>
</dbReference>
<dbReference type="GO" id="GO:0070403">
    <property type="term" value="F:NAD+ binding"/>
    <property type="evidence" value="ECO:0007669"/>
    <property type="project" value="InterPro"/>
</dbReference>
<organism evidence="5 6">
    <name type="scientific">Alkalibaculum bacchi</name>
    <dbReference type="NCBI Taxonomy" id="645887"/>
    <lineage>
        <taxon>Bacteria</taxon>
        <taxon>Bacillati</taxon>
        <taxon>Bacillota</taxon>
        <taxon>Clostridia</taxon>
        <taxon>Eubacteriales</taxon>
        <taxon>Eubacteriaceae</taxon>
        <taxon>Alkalibaculum</taxon>
    </lineage>
</organism>
<comment type="pathway">
    <text evidence="3">Amino-acid biosynthesis.</text>
</comment>
<dbReference type="Pfam" id="PF20463">
    <property type="entry name" value="PDH_C"/>
    <property type="match status" value="1"/>
</dbReference>
<dbReference type="InterPro" id="IPR008927">
    <property type="entry name" value="6-PGluconate_DH-like_C_sf"/>
</dbReference>
<comment type="similarity">
    <text evidence="1">Belongs to the prephenate/arogenate dehydrogenase family.</text>
</comment>
<dbReference type="SUPFAM" id="SSF48179">
    <property type="entry name" value="6-phosphogluconate dehydrogenase C-terminal domain-like"/>
    <property type="match status" value="1"/>
</dbReference>